<reference evidence="1" key="1">
    <citation type="submission" date="2020-08" db="EMBL/GenBank/DDBJ databases">
        <title>Multicomponent nature underlies the extraordinary mechanical properties of spider dragline silk.</title>
        <authorList>
            <person name="Kono N."/>
            <person name="Nakamura H."/>
            <person name="Mori M."/>
            <person name="Yoshida Y."/>
            <person name="Ohtoshi R."/>
            <person name="Malay A.D."/>
            <person name="Moran D.A.P."/>
            <person name="Tomita M."/>
            <person name="Numata K."/>
            <person name="Arakawa K."/>
        </authorList>
    </citation>
    <scope>NUCLEOTIDE SEQUENCE</scope>
</reference>
<dbReference type="AlphaFoldDB" id="A0A8X6VJ87"/>
<name>A0A8X6VJ87_TRICX</name>
<sequence length="90" mass="10247">MVKIIDSWQACHKLEPRTVEDPSCKGDICTLNMSKLKRPPVGVVWKIKSELMVVKSWALVQMSPPSRRRLICGLESMAIGVWNPEKDKEL</sequence>
<organism evidence="1 2">
    <name type="scientific">Trichonephila clavipes</name>
    <name type="common">Golden silk orbweaver</name>
    <name type="synonym">Nephila clavipes</name>
    <dbReference type="NCBI Taxonomy" id="2585209"/>
    <lineage>
        <taxon>Eukaryota</taxon>
        <taxon>Metazoa</taxon>
        <taxon>Ecdysozoa</taxon>
        <taxon>Arthropoda</taxon>
        <taxon>Chelicerata</taxon>
        <taxon>Arachnida</taxon>
        <taxon>Araneae</taxon>
        <taxon>Araneomorphae</taxon>
        <taxon>Entelegynae</taxon>
        <taxon>Araneoidea</taxon>
        <taxon>Nephilidae</taxon>
        <taxon>Trichonephila</taxon>
    </lineage>
</organism>
<keyword evidence="2" id="KW-1185">Reference proteome</keyword>
<dbReference type="EMBL" id="BMAU01021292">
    <property type="protein sequence ID" value="GFY09713.1"/>
    <property type="molecule type" value="Genomic_DNA"/>
</dbReference>
<comment type="caution">
    <text evidence="1">The sequence shown here is derived from an EMBL/GenBank/DDBJ whole genome shotgun (WGS) entry which is preliminary data.</text>
</comment>
<dbReference type="Proteomes" id="UP000887159">
    <property type="component" value="Unassembled WGS sequence"/>
</dbReference>
<protein>
    <submittedName>
        <fullName evidence="1">Uncharacterized protein</fullName>
    </submittedName>
</protein>
<evidence type="ECO:0000313" key="2">
    <source>
        <dbReference type="Proteomes" id="UP000887159"/>
    </source>
</evidence>
<accession>A0A8X6VJ87</accession>
<gene>
    <name evidence="1" type="ORF">TNCV_3696751</name>
</gene>
<proteinExistence type="predicted"/>
<evidence type="ECO:0000313" key="1">
    <source>
        <dbReference type="EMBL" id="GFY09713.1"/>
    </source>
</evidence>